<reference evidence="1" key="2">
    <citation type="journal article" date="2024" name="Toxins">
        <title>Genome Sequence Analysis of Native Xenorhabdus Strains Isolated from Entomopathogenic Nematodes in Argentina.</title>
        <authorList>
            <person name="Palma L."/>
            <person name="Frizzo L."/>
            <person name="Kaiser S."/>
            <person name="Berry C."/>
            <person name="Caballero P."/>
            <person name="Bode H.B."/>
            <person name="Del Valle E.E."/>
        </authorList>
    </citation>
    <scope>NUCLEOTIDE SEQUENCE</scope>
    <source>
        <strain evidence="1">M</strain>
    </source>
</reference>
<sequence length="64" mass="7144">MIDDTVDDFAVTNLILHSIITTKRAVVLPHTKAGNGPEFLAPLYSVTGRIWQALLQSQYRVYQG</sequence>
<dbReference type="Proteomes" id="UP001193920">
    <property type="component" value="Unassembled WGS sequence"/>
</dbReference>
<evidence type="ECO:0000313" key="1">
    <source>
        <dbReference type="EMBL" id="MBD2800726.1"/>
    </source>
</evidence>
<dbReference type="RefSeq" id="WP_141557199.1">
    <property type="nucleotide sequence ID" value="NZ_CAWNPE010000001.1"/>
</dbReference>
<dbReference type="EMBL" id="JACXBF010000203">
    <property type="protein sequence ID" value="MBD2800726.1"/>
    <property type="molecule type" value="Genomic_DNA"/>
</dbReference>
<name>A0AAW3YSZ4_9GAMM</name>
<dbReference type="AlphaFoldDB" id="A0AAW3YSZ4"/>
<protein>
    <submittedName>
        <fullName evidence="1">Uncharacterized protein</fullName>
    </submittedName>
</protein>
<proteinExistence type="predicted"/>
<dbReference type="GeneID" id="97126960"/>
<accession>A0AAW3YSZ4</accession>
<comment type="caution">
    <text evidence="1">The sequence shown here is derived from an EMBL/GenBank/DDBJ whole genome shotgun (WGS) entry which is preliminary data.</text>
</comment>
<organism evidence="1">
    <name type="scientific">Xenorhabdus szentirmaii</name>
    <dbReference type="NCBI Taxonomy" id="290112"/>
    <lineage>
        <taxon>Bacteria</taxon>
        <taxon>Pseudomonadati</taxon>
        <taxon>Pseudomonadota</taxon>
        <taxon>Gammaproteobacteria</taxon>
        <taxon>Enterobacterales</taxon>
        <taxon>Morganellaceae</taxon>
        <taxon>Xenorhabdus</taxon>
    </lineage>
</organism>
<gene>
    <name evidence="1" type="ORF">ID854_09740</name>
</gene>
<reference evidence="1" key="1">
    <citation type="submission" date="2020-09" db="EMBL/GenBank/DDBJ databases">
        <authorList>
            <person name="Palma L."/>
            <person name="Caballero P."/>
            <person name="Berry C."/>
            <person name="Del Valle E."/>
        </authorList>
    </citation>
    <scope>NUCLEOTIDE SEQUENCE</scope>
    <source>
        <strain evidence="1">M</strain>
    </source>
</reference>